<keyword evidence="1" id="KW-1133">Transmembrane helix</keyword>
<feature type="transmembrane region" description="Helical" evidence="1">
    <location>
        <begin position="6"/>
        <end position="30"/>
    </location>
</feature>
<accession>A0AAW0KNQ0</accession>
<protein>
    <submittedName>
        <fullName evidence="2">Cytochrome p450 714c2</fullName>
    </submittedName>
</protein>
<name>A0AAW0KNQ0_QUESU</name>
<reference evidence="2 3" key="1">
    <citation type="journal article" date="2018" name="Sci. Data">
        <title>The draft genome sequence of cork oak.</title>
        <authorList>
            <person name="Ramos A.M."/>
            <person name="Usie A."/>
            <person name="Barbosa P."/>
            <person name="Barros P.M."/>
            <person name="Capote T."/>
            <person name="Chaves I."/>
            <person name="Simoes F."/>
            <person name="Abreu I."/>
            <person name="Carrasquinho I."/>
            <person name="Faro C."/>
            <person name="Guimaraes J.B."/>
            <person name="Mendonca D."/>
            <person name="Nobrega F."/>
            <person name="Rodrigues L."/>
            <person name="Saibo N.J.M."/>
            <person name="Varela M.C."/>
            <person name="Egas C."/>
            <person name="Matos J."/>
            <person name="Miguel C.M."/>
            <person name="Oliveira M.M."/>
            <person name="Ricardo C.P."/>
            <person name="Goncalves S."/>
        </authorList>
    </citation>
    <scope>NUCLEOTIDE SEQUENCE [LARGE SCALE GENOMIC DNA]</scope>
    <source>
        <strain evidence="3">cv. HL8</strain>
    </source>
</reference>
<dbReference type="Proteomes" id="UP000237347">
    <property type="component" value="Unassembled WGS sequence"/>
</dbReference>
<proteinExistence type="predicted"/>
<evidence type="ECO:0000313" key="2">
    <source>
        <dbReference type="EMBL" id="KAK7840849.1"/>
    </source>
</evidence>
<keyword evidence="3" id="KW-1185">Reference proteome</keyword>
<sequence length="89" mass="9772">MEANPILMAKITVSVVIGGFIVLLMQLYNLSSKTSKASIRGPSPSFFFGNIPEMKRIQLQVHSTPKTTATNEYDHPDLLMTGLPLSSHI</sequence>
<comment type="caution">
    <text evidence="2">The sequence shown here is derived from an EMBL/GenBank/DDBJ whole genome shotgun (WGS) entry which is preliminary data.</text>
</comment>
<organism evidence="2 3">
    <name type="scientific">Quercus suber</name>
    <name type="common">Cork oak</name>
    <dbReference type="NCBI Taxonomy" id="58331"/>
    <lineage>
        <taxon>Eukaryota</taxon>
        <taxon>Viridiplantae</taxon>
        <taxon>Streptophyta</taxon>
        <taxon>Embryophyta</taxon>
        <taxon>Tracheophyta</taxon>
        <taxon>Spermatophyta</taxon>
        <taxon>Magnoliopsida</taxon>
        <taxon>eudicotyledons</taxon>
        <taxon>Gunneridae</taxon>
        <taxon>Pentapetalae</taxon>
        <taxon>rosids</taxon>
        <taxon>fabids</taxon>
        <taxon>Fagales</taxon>
        <taxon>Fagaceae</taxon>
        <taxon>Quercus</taxon>
    </lineage>
</organism>
<keyword evidence="1" id="KW-0812">Transmembrane</keyword>
<dbReference type="EMBL" id="PKMF04000253">
    <property type="protein sequence ID" value="KAK7840849.1"/>
    <property type="molecule type" value="Genomic_DNA"/>
</dbReference>
<evidence type="ECO:0000313" key="3">
    <source>
        <dbReference type="Proteomes" id="UP000237347"/>
    </source>
</evidence>
<dbReference type="AlphaFoldDB" id="A0AAW0KNQ0"/>
<evidence type="ECO:0000256" key="1">
    <source>
        <dbReference type="SAM" id="Phobius"/>
    </source>
</evidence>
<gene>
    <name evidence="2" type="primary">CYP714C2</name>
    <name evidence="2" type="ORF">CFP56_016192</name>
</gene>
<keyword evidence="1" id="KW-0472">Membrane</keyword>